<evidence type="ECO:0000256" key="1">
    <source>
        <dbReference type="ARBA" id="ARBA00008031"/>
    </source>
</evidence>
<evidence type="ECO:0000259" key="3">
    <source>
        <dbReference type="Pfam" id="PF13378"/>
    </source>
</evidence>
<dbReference type="SUPFAM" id="SSF51604">
    <property type="entry name" value="Enolase C-terminal domain-like"/>
    <property type="match status" value="1"/>
</dbReference>
<keyword evidence="2" id="KW-0479">Metal-binding</keyword>
<sequence length="102" mass="10756">DVPRIADRVDVANVKLMKCGGLREATRMLHAAKAQGLETMLGCMEETNAAIAAACHLAPLVDYADLDGSLLLAEDPFDGVDLADGEIRLADLDRPGTGAHEV</sequence>
<name>A0ABD5S0Y5_9EURY</name>
<evidence type="ECO:0000256" key="2">
    <source>
        <dbReference type="ARBA" id="ARBA00022723"/>
    </source>
</evidence>
<keyword evidence="5" id="KW-1185">Reference proteome</keyword>
<dbReference type="AlphaFoldDB" id="A0ABD5S0Y5"/>
<dbReference type="Proteomes" id="UP001596328">
    <property type="component" value="Unassembled WGS sequence"/>
</dbReference>
<feature type="non-terminal residue" evidence="4">
    <location>
        <position position="1"/>
    </location>
</feature>
<proteinExistence type="inferred from homology"/>
<feature type="domain" description="Enolase C-terminal" evidence="3">
    <location>
        <begin position="7"/>
        <end position="99"/>
    </location>
</feature>
<comment type="similarity">
    <text evidence="1">Belongs to the mandelate racemase/muconate lactonizing enzyme family.</text>
</comment>
<comment type="caution">
    <text evidence="4">The sequence shown here is derived from an EMBL/GenBank/DDBJ whole genome shotgun (WGS) entry which is preliminary data.</text>
</comment>
<dbReference type="PANTHER" id="PTHR48080">
    <property type="entry name" value="D-GALACTONATE DEHYDRATASE-RELATED"/>
    <property type="match status" value="1"/>
</dbReference>
<dbReference type="InterPro" id="IPR036849">
    <property type="entry name" value="Enolase-like_C_sf"/>
</dbReference>
<dbReference type="Pfam" id="PF13378">
    <property type="entry name" value="MR_MLE_C"/>
    <property type="match status" value="1"/>
</dbReference>
<dbReference type="Gene3D" id="3.20.20.120">
    <property type="entry name" value="Enolase-like C-terminal domain"/>
    <property type="match status" value="1"/>
</dbReference>
<evidence type="ECO:0000313" key="5">
    <source>
        <dbReference type="Proteomes" id="UP001596328"/>
    </source>
</evidence>
<accession>A0ABD5S0Y5</accession>
<dbReference type="EMBL" id="JBHSWU010000391">
    <property type="protein sequence ID" value="MFC6725111.1"/>
    <property type="molecule type" value="Genomic_DNA"/>
</dbReference>
<dbReference type="InterPro" id="IPR034593">
    <property type="entry name" value="DgoD-like"/>
</dbReference>
<protein>
    <submittedName>
        <fullName evidence="4">Enolase C-terminal domain-like protein</fullName>
    </submittedName>
</protein>
<evidence type="ECO:0000313" key="4">
    <source>
        <dbReference type="EMBL" id="MFC6725111.1"/>
    </source>
</evidence>
<reference evidence="4 5" key="1">
    <citation type="journal article" date="2019" name="Int. J. Syst. Evol. Microbiol.">
        <title>The Global Catalogue of Microorganisms (GCM) 10K type strain sequencing project: providing services to taxonomists for standard genome sequencing and annotation.</title>
        <authorList>
            <consortium name="The Broad Institute Genomics Platform"/>
            <consortium name="The Broad Institute Genome Sequencing Center for Infectious Disease"/>
            <person name="Wu L."/>
            <person name="Ma J."/>
        </authorList>
    </citation>
    <scope>NUCLEOTIDE SEQUENCE [LARGE SCALE GENOMIC DNA]</scope>
    <source>
        <strain evidence="4 5">NBRC 111368</strain>
    </source>
</reference>
<gene>
    <name evidence="4" type="ORF">ACFQE1_12150</name>
</gene>
<dbReference type="GO" id="GO:0046872">
    <property type="term" value="F:metal ion binding"/>
    <property type="evidence" value="ECO:0007669"/>
    <property type="project" value="UniProtKB-KW"/>
</dbReference>
<organism evidence="4 5">
    <name type="scientific">Halobium palmae</name>
    <dbReference type="NCBI Taxonomy" id="1776492"/>
    <lineage>
        <taxon>Archaea</taxon>
        <taxon>Methanobacteriati</taxon>
        <taxon>Methanobacteriota</taxon>
        <taxon>Stenosarchaea group</taxon>
        <taxon>Halobacteria</taxon>
        <taxon>Halobacteriales</taxon>
        <taxon>Haloferacaceae</taxon>
        <taxon>Halobium</taxon>
    </lineage>
</organism>
<dbReference type="InterPro" id="IPR029065">
    <property type="entry name" value="Enolase_C-like"/>
</dbReference>
<dbReference type="PANTHER" id="PTHR48080:SF3">
    <property type="entry name" value="ENOLASE SUPERFAMILY MEMBER DDB_G0284701"/>
    <property type="match status" value="1"/>
</dbReference>